<evidence type="ECO:0000313" key="11">
    <source>
        <dbReference type="Proteomes" id="UP000262825"/>
    </source>
</evidence>
<dbReference type="InterPro" id="IPR033650">
    <property type="entry name" value="Ribosomal_mL46_NUDIX"/>
</dbReference>
<dbReference type="GO" id="GO:0005762">
    <property type="term" value="C:mitochondrial large ribosomal subunit"/>
    <property type="evidence" value="ECO:0007669"/>
    <property type="project" value="TreeGrafter"/>
</dbReference>
<feature type="region of interest" description="Disordered" evidence="8">
    <location>
        <begin position="108"/>
        <end position="131"/>
    </location>
</feature>
<protein>
    <recommendedName>
        <fullName evidence="7">Large ribosomal subunit protein mL46</fullName>
    </recommendedName>
</protein>
<dbReference type="InterPro" id="IPR021757">
    <property type="entry name" value="Ribosomal_mL46_N"/>
</dbReference>
<evidence type="ECO:0000256" key="4">
    <source>
        <dbReference type="ARBA" id="ARBA00022980"/>
    </source>
</evidence>
<dbReference type="AlphaFoldDB" id="A0A376B9M9"/>
<organism evidence="10 11">
    <name type="scientific">Saccharomycodes ludwigii</name>
    <dbReference type="NCBI Taxonomy" id="36035"/>
    <lineage>
        <taxon>Eukaryota</taxon>
        <taxon>Fungi</taxon>
        <taxon>Dikarya</taxon>
        <taxon>Ascomycota</taxon>
        <taxon>Saccharomycotina</taxon>
        <taxon>Saccharomycetes</taxon>
        <taxon>Saccharomycodales</taxon>
        <taxon>Saccharomycodaceae</taxon>
        <taxon>Saccharomycodes</taxon>
    </lineage>
</organism>
<evidence type="ECO:0000256" key="1">
    <source>
        <dbReference type="ARBA" id="ARBA00004173"/>
    </source>
</evidence>
<keyword evidence="11" id="KW-1185">Reference proteome</keyword>
<dbReference type="EMBL" id="UFAJ01000617">
    <property type="protein sequence ID" value="SSD61234.1"/>
    <property type="molecule type" value="Genomic_DNA"/>
</dbReference>
<gene>
    <name evidence="10" type="ORF">SCODWIG_02995</name>
</gene>
<evidence type="ECO:0000256" key="6">
    <source>
        <dbReference type="ARBA" id="ARBA00023274"/>
    </source>
</evidence>
<keyword evidence="3" id="KW-0809">Transit peptide</keyword>
<evidence type="ECO:0000256" key="7">
    <source>
        <dbReference type="ARBA" id="ARBA00035190"/>
    </source>
</evidence>
<dbReference type="GO" id="GO:0003735">
    <property type="term" value="F:structural constituent of ribosome"/>
    <property type="evidence" value="ECO:0007669"/>
    <property type="project" value="InterPro"/>
</dbReference>
<name>A0A376B9M9_9ASCO</name>
<dbReference type="Proteomes" id="UP000262825">
    <property type="component" value="Unassembled WGS sequence"/>
</dbReference>
<dbReference type="PANTHER" id="PTHR13124:SF12">
    <property type="entry name" value="LARGE RIBOSOMAL SUBUNIT PROTEIN ML46"/>
    <property type="match status" value="1"/>
</dbReference>
<comment type="subcellular location">
    <subcellularLocation>
        <location evidence="1">Mitochondrion</location>
    </subcellularLocation>
</comment>
<dbReference type="Pfam" id="PF11788">
    <property type="entry name" value="MRP-L46"/>
    <property type="match status" value="1"/>
</dbReference>
<dbReference type="Gene3D" id="3.90.79.10">
    <property type="entry name" value="Nucleoside Triphosphate Pyrophosphohydrolase"/>
    <property type="match status" value="1"/>
</dbReference>
<dbReference type="PANTHER" id="PTHR13124">
    <property type="entry name" value="39S RIBOSOMAL PROTEIN L46, MITOCHONDRIAL PRECURSOR-RELATED"/>
    <property type="match status" value="1"/>
</dbReference>
<reference evidence="11" key="1">
    <citation type="submission" date="2018-06" db="EMBL/GenBank/DDBJ databases">
        <authorList>
            <person name="Guldener U."/>
        </authorList>
    </citation>
    <scope>NUCLEOTIDE SEQUENCE [LARGE SCALE GENOMIC DNA]</scope>
    <source>
        <strain evidence="11">UTAD17</strain>
    </source>
</reference>
<comment type="similarity">
    <text evidence="2">Belongs to the mitochondrion-specific ribosomal protein mL46 family.</text>
</comment>
<evidence type="ECO:0000256" key="2">
    <source>
        <dbReference type="ARBA" id="ARBA00009070"/>
    </source>
</evidence>
<keyword evidence="6" id="KW-0687">Ribonucleoprotein</keyword>
<evidence type="ECO:0000256" key="5">
    <source>
        <dbReference type="ARBA" id="ARBA00023128"/>
    </source>
</evidence>
<dbReference type="VEuPathDB" id="FungiDB:SCODWIG_02995"/>
<sequence length="268" mass="30586">MLFTRSLATKVTKPSVIESAIILSRTPIITQQPSKLESTYCAYQRELERRLMWTFPQYYYFKRGTLAERKFLALQRGPVSKLPGVFYSKGVPDVRGNRERNAAQEIVLPLEQQSEDDPNESDSASSSHNINRRILPNSRITKADECGDLKSLERRLDKNLYLIVKSNKTGEWSFPSFLQNSKCKILHEIAESGLRELGGDKINTWTISTKPCKALVNGEKVTFFIKSHILAGKFEPKTEALEFAWVAKDELKEKVGDKYYEAIGFLLN</sequence>
<feature type="domain" description="Large ribosomal subunit protein mL46 N-terminal" evidence="9">
    <location>
        <begin position="17"/>
        <end position="144"/>
    </location>
</feature>
<evidence type="ECO:0000259" key="9">
    <source>
        <dbReference type="Pfam" id="PF11788"/>
    </source>
</evidence>
<accession>A0A376B9M9</accession>
<dbReference type="InterPro" id="IPR040008">
    <property type="entry name" value="Ribosomal_mL46"/>
</dbReference>
<evidence type="ECO:0000256" key="8">
    <source>
        <dbReference type="SAM" id="MobiDB-lite"/>
    </source>
</evidence>
<evidence type="ECO:0000313" key="10">
    <source>
        <dbReference type="EMBL" id="SSD61234.1"/>
    </source>
</evidence>
<dbReference type="CDD" id="cd04661">
    <property type="entry name" value="NUDIX_MRP_L46"/>
    <property type="match status" value="1"/>
</dbReference>
<evidence type="ECO:0000256" key="3">
    <source>
        <dbReference type="ARBA" id="ARBA00022946"/>
    </source>
</evidence>
<keyword evidence="5" id="KW-0496">Mitochondrion</keyword>
<keyword evidence="4 10" id="KW-0689">Ribosomal protein</keyword>
<proteinExistence type="inferred from homology"/>